<evidence type="ECO:0000313" key="2">
    <source>
        <dbReference type="Proteomes" id="UP000239549"/>
    </source>
</evidence>
<dbReference type="AlphaFoldDB" id="A0A2L2XHG6"/>
<comment type="caution">
    <text evidence="1">The sequence shown here is derived from an EMBL/GenBank/DDBJ whole genome shotgun (WGS) entry which is preliminary data.</text>
</comment>
<accession>A0A2L2XHG6</accession>
<keyword evidence="2" id="KW-1185">Reference proteome</keyword>
<organism evidence="1 2">
    <name type="scientific">Desulfocucumis palustris</name>
    <dbReference type="NCBI Taxonomy" id="1898651"/>
    <lineage>
        <taxon>Bacteria</taxon>
        <taxon>Bacillati</taxon>
        <taxon>Bacillota</taxon>
        <taxon>Clostridia</taxon>
        <taxon>Eubacteriales</taxon>
        <taxon>Desulfocucumaceae</taxon>
        <taxon>Desulfocucumis</taxon>
    </lineage>
</organism>
<reference evidence="2" key="1">
    <citation type="submission" date="2018-02" db="EMBL/GenBank/DDBJ databases">
        <title>Genome sequence of Desulfocucumis palustris strain NAW-5.</title>
        <authorList>
            <person name="Watanabe M."/>
            <person name="Kojima H."/>
            <person name="Fukui M."/>
        </authorList>
    </citation>
    <scope>NUCLEOTIDE SEQUENCE [LARGE SCALE GENOMIC DNA]</scope>
    <source>
        <strain evidence="2">NAW-5</strain>
    </source>
</reference>
<name>A0A2L2XHG6_9FIRM</name>
<dbReference type="EMBL" id="BFAV01000172">
    <property type="protein sequence ID" value="GBF35572.1"/>
    <property type="molecule type" value="Genomic_DNA"/>
</dbReference>
<dbReference type="Proteomes" id="UP000239549">
    <property type="component" value="Unassembled WGS sequence"/>
</dbReference>
<proteinExistence type="predicted"/>
<evidence type="ECO:0000313" key="1">
    <source>
        <dbReference type="EMBL" id="GBF35572.1"/>
    </source>
</evidence>
<protein>
    <submittedName>
        <fullName evidence="1">Uncharacterized protein</fullName>
    </submittedName>
</protein>
<sequence>MCPGKDLKGRILRGRGRIKSFHGVYNFTNGIMEVFILGF</sequence>
<gene>
    <name evidence="1" type="ORF">DCCM_4701</name>
</gene>